<evidence type="ECO:0000256" key="2">
    <source>
        <dbReference type="ARBA" id="ARBA00023015"/>
    </source>
</evidence>
<dbReference type="Proteomes" id="UP001521785">
    <property type="component" value="Unassembled WGS sequence"/>
</dbReference>
<reference evidence="6 7" key="1">
    <citation type="submission" date="2024-02" db="EMBL/GenBank/DDBJ databases">
        <title>De novo assembly and annotation of 12 fungi associated with fruit tree decline syndrome in Ontario, Canada.</title>
        <authorList>
            <person name="Sulman M."/>
            <person name="Ellouze W."/>
            <person name="Ilyukhin E."/>
        </authorList>
    </citation>
    <scope>NUCLEOTIDE SEQUENCE [LARGE SCALE GENOMIC DNA]</scope>
    <source>
        <strain evidence="6 7">M42-189</strain>
    </source>
</reference>
<keyword evidence="2" id="KW-0805">Transcription regulation</keyword>
<sequence length="169" mass="18908">MSRLDFSISYVLCKHFEERIPYAPAEPPCIVYDPVDDGLLNESTAYSLLKEYRDSYASAFPFVIIPGSVNGEALRRSQPFLFHAILTATTHRQAGLQLTLAAKLKEQISLRVIKCSQKTLELLQDLGFCKNPQNAKKKITMGDIGANLYSVRSLAEKRAFLGTFYLAAK</sequence>
<keyword evidence="3" id="KW-0238">DNA-binding</keyword>
<keyword evidence="4" id="KW-0804">Transcription</keyword>
<dbReference type="PANTHER" id="PTHR31845">
    <property type="entry name" value="FINGER DOMAIN PROTEIN, PUTATIVE-RELATED"/>
    <property type="match status" value="1"/>
</dbReference>
<keyword evidence="7" id="KW-1185">Reference proteome</keyword>
<dbReference type="PANTHER" id="PTHR31845:SF10">
    <property type="entry name" value="ZN(II)2CYS6 TRANSCRIPTION FACTOR (EUROFUNG)"/>
    <property type="match status" value="1"/>
</dbReference>
<dbReference type="EMBL" id="JAKJXO020000002">
    <property type="protein sequence ID" value="KAL1610159.1"/>
    <property type="molecule type" value="Genomic_DNA"/>
</dbReference>
<evidence type="ECO:0000256" key="4">
    <source>
        <dbReference type="ARBA" id="ARBA00023163"/>
    </source>
</evidence>
<evidence type="ECO:0000256" key="1">
    <source>
        <dbReference type="ARBA" id="ARBA00004123"/>
    </source>
</evidence>
<name>A0ABR3S0F7_9PLEO</name>
<evidence type="ECO:0000256" key="3">
    <source>
        <dbReference type="ARBA" id="ARBA00023125"/>
    </source>
</evidence>
<organism evidence="6 7">
    <name type="scientific">Paraconiothyrium brasiliense</name>
    <dbReference type="NCBI Taxonomy" id="300254"/>
    <lineage>
        <taxon>Eukaryota</taxon>
        <taxon>Fungi</taxon>
        <taxon>Dikarya</taxon>
        <taxon>Ascomycota</taxon>
        <taxon>Pezizomycotina</taxon>
        <taxon>Dothideomycetes</taxon>
        <taxon>Pleosporomycetidae</taxon>
        <taxon>Pleosporales</taxon>
        <taxon>Massarineae</taxon>
        <taxon>Didymosphaeriaceae</taxon>
        <taxon>Paraconiothyrium</taxon>
    </lineage>
</organism>
<dbReference type="InterPro" id="IPR051089">
    <property type="entry name" value="prtT"/>
</dbReference>
<proteinExistence type="predicted"/>
<keyword evidence="5" id="KW-0539">Nucleus</keyword>
<gene>
    <name evidence="6" type="ORF">SLS60_001824</name>
</gene>
<comment type="subcellular location">
    <subcellularLocation>
        <location evidence="1">Nucleus</location>
    </subcellularLocation>
</comment>
<accession>A0ABR3S0F7</accession>
<evidence type="ECO:0000313" key="7">
    <source>
        <dbReference type="Proteomes" id="UP001521785"/>
    </source>
</evidence>
<protein>
    <submittedName>
        <fullName evidence="6">Uncharacterized protein</fullName>
    </submittedName>
</protein>
<evidence type="ECO:0000256" key="5">
    <source>
        <dbReference type="ARBA" id="ARBA00023242"/>
    </source>
</evidence>
<comment type="caution">
    <text evidence="6">The sequence shown here is derived from an EMBL/GenBank/DDBJ whole genome shotgun (WGS) entry which is preliminary data.</text>
</comment>
<evidence type="ECO:0000313" key="6">
    <source>
        <dbReference type="EMBL" id="KAL1610159.1"/>
    </source>
</evidence>